<evidence type="ECO:0000256" key="5">
    <source>
        <dbReference type="ARBA" id="ARBA00022748"/>
    </source>
</evidence>
<evidence type="ECO:0000256" key="6">
    <source>
        <dbReference type="ARBA" id="ARBA00023004"/>
    </source>
</evidence>
<dbReference type="GO" id="GO:0005886">
    <property type="term" value="C:plasma membrane"/>
    <property type="evidence" value="ECO:0007669"/>
    <property type="project" value="TreeGrafter"/>
</dbReference>
<gene>
    <name evidence="9" type="ORF">HQ497_00785</name>
</gene>
<comment type="function">
    <text evidence="7">Possible subunit of a heme lyase.</text>
</comment>
<evidence type="ECO:0000256" key="3">
    <source>
        <dbReference type="ARBA" id="ARBA00022723"/>
    </source>
</evidence>
<dbReference type="EMBL" id="JABMOJ010000031">
    <property type="protein sequence ID" value="NQV63872.1"/>
    <property type="molecule type" value="Genomic_DNA"/>
</dbReference>
<comment type="similarity">
    <text evidence="1 7">Belongs to the CcmH/CycL/Ccl2/NrfF family.</text>
</comment>
<protein>
    <recommendedName>
        <fullName evidence="7">Cytochrome c-type biogenesis protein</fullName>
    </recommendedName>
</protein>
<dbReference type="InterPro" id="IPR051263">
    <property type="entry name" value="C-type_cytochrome_biogenesis"/>
</dbReference>
<organism evidence="9 10">
    <name type="scientific">SAR86 cluster bacterium</name>
    <dbReference type="NCBI Taxonomy" id="2030880"/>
    <lineage>
        <taxon>Bacteria</taxon>
        <taxon>Pseudomonadati</taxon>
        <taxon>Pseudomonadota</taxon>
        <taxon>Gammaproteobacteria</taxon>
        <taxon>SAR86 cluster</taxon>
    </lineage>
</organism>
<sequence>MLTKVHRIVILFALALCQAPAWAAIDAYPFPKDEMRQQYNSLIAELRCPQCLNTNIAGSDAMIAKDLRREVHRMVLEGQSDDDIRAFMLARYGDFILYKPQLRAGTLVLWFGPGIFFIIALVVIFGMLRRRKTNVTALSDQDQERLKQLLSK</sequence>
<evidence type="ECO:0000256" key="4">
    <source>
        <dbReference type="ARBA" id="ARBA00022729"/>
    </source>
</evidence>
<feature type="domain" description="CcmH/CycL/Ccl2/NrfF N-terminal" evidence="8">
    <location>
        <begin position="12"/>
        <end position="150"/>
    </location>
</feature>
<feature type="chain" id="PRO_5038168578" description="Cytochrome c-type biogenesis protein" evidence="7">
    <location>
        <begin position="24"/>
        <end position="152"/>
    </location>
</feature>
<dbReference type="GO" id="GO:0046872">
    <property type="term" value="F:metal ion binding"/>
    <property type="evidence" value="ECO:0007669"/>
    <property type="project" value="UniProtKB-KW"/>
</dbReference>
<dbReference type="GO" id="GO:0017004">
    <property type="term" value="P:cytochrome complex assembly"/>
    <property type="evidence" value="ECO:0007669"/>
    <property type="project" value="UniProtKB-KW"/>
</dbReference>
<dbReference type="Gene3D" id="1.10.8.640">
    <property type="entry name" value="Cytochrome C biogenesis protein"/>
    <property type="match status" value="1"/>
</dbReference>
<evidence type="ECO:0000313" key="10">
    <source>
        <dbReference type="Proteomes" id="UP000754644"/>
    </source>
</evidence>
<keyword evidence="7" id="KW-0472">Membrane</keyword>
<keyword evidence="2 7" id="KW-0349">Heme</keyword>
<evidence type="ECO:0000259" key="8">
    <source>
        <dbReference type="Pfam" id="PF03918"/>
    </source>
</evidence>
<evidence type="ECO:0000256" key="1">
    <source>
        <dbReference type="ARBA" id="ARBA00010342"/>
    </source>
</evidence>
<keyword evidence="4 7" id="KW-0732">Signal</keyword>
<dbReference type="FunFam" id="1.10.8.640:FF:000001">
    <property type="entry name" value="Cytochrome c-type biogenesis protein"/>
    <property type="match status" value="1"/>
</dbReference>
<reference evidence="9" key="1">
    <citation type="submission" date="2020-05" db="EMBL/GenBank/DDBJ databases">
        <title>Sulfur intermediates as new biogeochemical hubs in an aquatic model microbial ecosystem.</title>
        <authorList>
            <person name="Vigneron A."/>
        </authorList>
    </citation>
    <scope>NUCLEOTIDE SEQUENCE</scope>
    <source>
        <strain evidence="9">Bin.250</strain>
    </source>
</reference>
<keyword evidence="7" id="KW-0812">Transmembrane</keyword>
<feature type="signal peptide" evidence="7">
    <location>
        <begin position="1"/>
        <end position="23"/>
    </location>
</feature>
<dbReference type="AlphaFoldDB" id="A0A973A7Z9"/>
<dbReference type="Proteomes" id="UP000754644">
    <property type="component" value="Unassembled WGS sequence"/>
</dbReference>
<dbReference type="PANTHER" id="PTHR47870:SF1">
    <property type="entry name" value="CYTOCHROME C-TYPE BIOGENESIS PROTEIN CCMH"/>
    <property type="match status" value="1"/>
</dbReference>
<feature type="transmembrane region" description="Helical" evidence="7">
    <location>
        <begin position="107"/>
        <end position="128"/>
    </location>
</feature>
<keyword evidence="6 7" id="KW-0408">Iron</keyword>
<dbReference type="PANTHER" id="PTHR47870">
    <property type="entry name" value="CYTOCHROME C-TYPE BIOGENESIS PROTEIN CCMH"/>
    <property type="match status" value="1"/>
</dbReference>
<accession>A0A973A7Z9</accession>
<name>A0A973A7Z9_9GAMM</name>
<keyword evidence="5" id="KW-0201">Cytochrome c-type biogenesis</keyword>
<comment type="caution">
    <text evidence="9">The sequence shown here is derived from an EMBL/GenBank/DDBJ whole genome shotgun (WGS) entry which is preliminary data.</text>
</comment>
<proteinExistence type="inferred from homology"/>
<dbReference type="InterPro" id="IPR038297">
    <property type="entry name" value="CcmH/CycL/NrfF/Ccl2_sf"/>
</dbReference>
<keyword evidence="3 7" id="KW-0479">Metal-binding</keyword>
<dbReference type="Pfam" id="PF03918">
    <property type="entry name" value="CcmH"/>
    <property type="match status" value="1"/>
</dbReference>
<evidence type="ECO:0000256" key="7">
    <source>
        <dbReference type="RuleBase" id="RU364112"/>
    </source>
</evidence>
<evidence type="ECO:0000313" key="9">
    <source>
        <dbReference type="EMBL" id="NQV63872.1"/>
    </source>
</evidence>
<keyword evidence="7" id="KW-1133">Transmembrane helix</keyword>
<evidence type="ECO:0000256" key="2">
    <source>
        <dbReference type="ARBA" id="ARBA00022617"/>
    </source>
</evidence>
<dbReference type="CDD" id="cd16378">
    <property type="entry name" value="CcmH_N"/>
    <property type="match status" value="1"/>
</dbReference>
<dbReference type="InterPro" id="IPR005616">
    <property type="entry name" value="CcmH/CycL/Ccl2/NrfF_N"/>
</dbReference>